<evidence type="ECO:0000256" key="1">
    <source>
        <dbReference type="SAM" id="Phobius"/>
    </source>
</evidence>
<keyword evidence="1" id="KW-0472">Membrane</keyword>
<protein>
    <submittedName>
        <fullName evidence="2">Uncharacterized protein</fullName>
    </submittedName>
</protein>
<accession>A0ABU6V7Q4</accession>
<dbReference type="PANTHER" id="PTHR31170">
    <property type="entry name" value="BNAC04G53230D PROTEIN"/>
    <property type="match status" value="1"/>
</dbReference>
<dbReference type="Pfam" id="PF03140">
    <property type="entry name" value="DUF247"/>
    <property type="match status" value="1"/>
</dbReference>
<sequence length="514" mass="59439">MVLPNTNNDKKDEAEWMVPVEVMLGSIDHAEVQACSISRIPDEIRTKKEECFRPSLVSVGPLHRGATRQILLMEEPKWRYAKSFLDRRLRVPQGNNHGGHSRGKSPEPTGIRVWGNEILKLDKVVRASYGGDLDLDPHDLAKIMMVDGCFLLELLHRLKDYMNQPQAKQPQTISDDPFLETEEKVKRVLNDISMLENQIPSIVLKRLYTIVFPDNTISFADDHRVATVIRDAFGYNSKNNHGLAHMLHLMHMSTVEEEINNQDTKRLRQARRELKRCARRLQAAGITIRSRKSNNTAANGNANANTTISNQHKLVDIFDFDISFNKEDKVLEIPALHIKETTELRWRNMIAWEQSRIWIRGRYTSYALFFQTLICSEHDIKLLEKKGVIVNEIKMSRAELKTMFETISAGVEHMDSSYGDHCKKLNEHRTTLRTKVFRQWPIITWHIFRRFLETVVFYFWNWYAILIRDHLSTVWKTVAVVAATLALVLTIMQTYYSAKQVQLAEQPSNSPGGH</sequence>
<evidence type="ECO:0000313" key="3">
    <source>
        <dbReference type="Proteomes" id="UP001341840"/>
    </source>
</evidence>
<dbReference type="Proteomes" id="UP001341840">
    <property type="component" value="Unassembled WGS sequence"/>
</dbReference>
<organism evidence="2 3">
    <name type="scientific">Stylosanthes scabra</name>
    <dbReference type="NCBI Taxonomy" id="79078"/>
    <lineage>
        <taxon>Eukaryota</taxon>
        <taxon>Viridiplantae</taxon>
        <taxon>Streptophyta</taxon>
        <taxon>Embryophyta</taxon>
        <taxon>Tracheophyta</taxon>
        <taxon>Spermatophyta</taxon>
        <taxon>Magnoliopsida</taxon>
        <taxon>eudicotyledons</taxon>
        <taxon>Gunneridae</taxon>
        <taxon>Pentapetalae</taxon>
        <taxon>rosids</taxon>
        <taxon>fabids</taxon>
        <taxon>Fabales</taxon>
        <taxon>Fabaceae</taxon>
        <taxon>Papilionoideae</taxon>
        <taxon>50 kb inversion clade</taxon>
        <taxon>dalbergioids sensu lato</taxon>
        <taxon>Dalbergieae</taxon>
        <taxon>Pterocarpus clade</taxon>
        <taxon>Stylosanthes</taxon>
    </lineage>
</organism>
<proteinExistence type="predicted"/>
<keyword evidence="1" id="KW-0812">Transmembrane</keyword>
<evidence type="ECO:0000313" key="2">
    <source>
        <dbReference type="EMBL" id="MED6167958.1"/>
    </source>
</evidence>
<dbReference type="PANTHER" id="PTHR31170:SF20">
    <property type="entry name" value="DUF247 DOMAIN PROTEIN"/>
    <property type="match status" value="1"/>
</dbReference>
<dbReference type="InterPro" id="IPR004158">
    <property type="entry name" value="DUF247_pln"/>
</dbReference>
<reference evidence="2 3" key="1">
    <citation type="journal article" date="2023" name="Plants (Basel)">
        <title>Bridging the Gap: Combining Genomics and Transcriptomics Approaches to Understand Stylosanthes scabra, an Orphan Legume from the Brazilian Caatinga.</title>
        <authorList>
            <person name="Ferreira-Neto J.R.C."/>
            <person name="da Silva M.D."/>
            <person name="Binneck E."/>
            <person name="de Melo N.F."/>
            <person name="da Silva R.H."/>
            <person name="de Melo A.L.T.M."/>
            <person name="Pandolfi V."/>
            <person name="Bustamante F.O."/>
            <person name="Brasileiro-Vidal A.C."/>
            <person name="Benko-Iseppon A.M."/>
        </authorList>
    </citation>
    <scope>NUCLEOTIDE SEQUENCE [LARGE SCALE GENOMIC DNA]</scope>
    <source>
        <tissue evidence="2">Leaves</tissue>
    </source>
</reference>
<comment type="caution">
    <text evidence="2">The sequence shown here is derived from an EMBL/GenBank/DDBJ whole genome shotgun (WGS) entry which is preliminary data.</text>
</comment>
<keyword evidence="1" id="KW-1133">Transmembrane helix</keyword>
<keyword evidence="3" id="KW-1185">Reference proteome</keyword>
<feature type="transmembrane region" description="Helical" evidence="1">
    <location>
        <begin position="473"/>
        <end position="492"/>
    </location>
</feature>
<name>A0ABU6V7Q4_9FABA</name>
<dbReference type="EMBL" id="JASCZI010151051">
    <property type="protein sequence ID" value="MED6167958.1"/>
    <property type="molecule type" value="Genomic_DNA"/>
</dbReference>
<gene>
    <name evidence="2" type="ORF">PIB30_007630</name>
</gene>
<feature type="transmembrane region" description="Helical" evidence="1">
    <location>
        <begin position="447"/>
        <end position="467"/>
    </location>
</feature>